<evidence type="ECO:0000256" key="1">
    <source>
        <dbReference type="HAMAP-Rule" id="MF_00612"/>
    </source>
</evidence>
<dbReference type="InterPro" id="IPR032710">
    <property type="entry name" value="NTF2-like_dom_sf"/>
</dbReference>
<dbReference type="Pfam" id="PF17775">
    <property type="entry name" value="YchJ_M-like"/>
    <property type="match status" value="1"/>
</dbReference>
<evidence type="ECO:0000313" key="4">
    <source>
        <dbReference type="Proteomes" id="UP000230551"/>
    </source>
</evidence>
<proteinExistence type="inferred from homology"/>
<dbReference type="OrthoDB" id="21421at2"/>
<comment type="caution">
    <text evidence="3">The sequence shown here is derived from an EMBL/GenBank/DDBJ whole genome shotgun (WGS) entry which is preliminary data.</text>
</comment>
<gene>
    <name evidence="3" type="ORF">CQY22_017550</name>
</gene>
<dbReference type="SUPFAM" id="SSF54427">
    <property type="entry name" value="NTF2-like"/>
    <property type="match status" value="1"/>
</dbReference>
<dbReference type="STRING" id="85968.GCA_900073015_00323"/>
<sequence length="131" mass="15022">MSVPPTQADPCPCGRGPKYRSCCGPLHTGERQAQTAEELMRSRYAAYAVADADYLWRSWHPRTRPEHPHIDPDVRWTDLEVIDVVDGAAEDQTGVVEFRAHYLDAGERRVLRERSRFVVRGGRWLYLDGEI</sequence>
<dbReference type="PANTHER" id="PTHR33747:SF1">
    <property type="entry name" value="ADENYLATE CYCLASE-ASSOCIATED CAP C-TERMINAL DOMAIN-CONTAINING PROTEIN"/>
    <property type="match status" value="1"/>
</dbReference>
<dbReference type="RefSeq" id="WP_090585231.1">
    <property type="nucleotide sequence ID" value="NZ_CP104302.1"/>
</dbReference>
<protein>
    <recommendedName>
        <fullName evidence="1">UPF0225 protein CQY22_017550</fullName>
    </recommendedName>
</protein>
<dbReference type="EMBL" id="PDCN02000036">
    <property type="protein sequence ID" value="PIB73239.1"/>
    <property type="molecule type" value="Genomic_DNA"/>
</dbReference>
<keyword evidence="4" id="KW-1185">Reference proteome</keyword>
<name>A0A2G5P4A7_9MYCO</name>
<feature type="domain" description="YchJ-like middle NTF2-like" evidence="2">
    <location>
        <begin position="35"/>
        <end position="129"/>
    </location>
</feature>
<dbReference type="InterPro" id="IPR048469">
    <property type="entry name" value="YchJ-like_M"/>
</dbReference>
<dbReference type="HAMAP" id="MF_00612">
    <property type="entry name" value="UPF0225"/>
    <property type="match status" value="1"/>
</dbReference>
<dbReference type="AlphaFoldDB" id="A0A2G5P4A7"/>
<dbReference type="Proteomes" id="UP000230551">
    <property type="component" value="Unassembled WGS sequence"/>
</dbReference>
<comment type="similarity">
    <text evidence="1">Belongs to the UPF0225 family.</text>
</comment>
<dbReference type="InterPro" id="IPR023006">
    <property type="entry name" value="YchJ-like"/>
</dbReference>
<dbReference type="Gene3D" id="3.10.450.50">
    <property type="match status" value="1"/>
</dbReference>
<accession>A0A2G5P4A7</accession>
<dbReference type="PANTHER" id="PTHR33747">
    <property type="entry name" value="UPF0225 PROTEIN SCO1677"/>
    <property type="match status" value="1"/>
</dbReference>
<dbReference type="SUPFAM" id="SSF103642">
    <property type="entry name" value="Sec-C motif"/>
    <property type="match status" value="1"/>
</dbReference>
<evidence type="ECO:0000259" key="2">
    <source>
        <dbReference type="Pfam" id="PF17775"/>
    </source>
</evidence>
<organism evidence="3 4">
    <name type="scientific">Mycolicibacterium brumae</name>
    <dbReference type="NCBI Taxonomy" id="85968"/>
    <lineage>
        <taxon>Bacteria</taxon>
        <taxon>Bacillati</taxon>
        <taxon>Actinomycetota</taxon>
        <taxon>Actinomycetes</taxon>
        <taxon>Mycobacteriales</taxon>
        <taxon>Mycobacteriaceae</taxon>
        <taxon>Mycolicibacterium</taxon>
    </lineage>
</organism>
<reference evidence="3 4" key="1">
    <citation type="journal article" date="2017" name="Infect. Genet. Evol.">
        <title>The new phylogeny of the genus Mycobacterium: The old and the news.</title>
        <authorList>
            <person name="Tortoli E."/>
            <person name="Fedrizzi T."/>
            <person name="Meehan C.J."/>
            <person name="Trovato A."/>
            <person name="Grottola A."/>
            <person name="Giacobazzi E."/>
            <person name="Serpini G.F."/>
            <person name="Tagliazucchi S."/>
            <person name="Fabio A."/>
            <person name="Bettua C."/>
            <person name="Bertorelli R."/>
            <person name="Frascaro F."/>
            <person name="De Sanctis V."/>
            <person name="Pecorari M."/>
            <person name="Jousson O."/>
            <person name="Segata N."/>
            <person name="Cirillo D.M."/>
        </authorList>
    </citation>
    <scope>NUCLEOTIDE SEQUENCE [LARGE SCALE GENOMIC DNA]</scope>
    <source>
        <strain evidence="3 4">CIP1034565</strain>
    </source>
</reference>
<evidence type="ECO:0000313" key="3">
    <source>
        <dbReference type="EMBL" id="PIB73239.1"/>
    </source>
</evidence>